<dbReference type="EMBL" id="CAJOBB010000012">
    <property type="protein sequence ID" value="CAF3509891.1"/>
    <property type="molecule type" value="Genomic_DNA"/>
</dbReference>
<dbReference type="AlphaFoldDB" id="A0A814SUH0"/>
<keyword evidence="6" id="KW-0498">Mitosis</keyword>
<dbReference type="GO" id="GO:0051310">
    <property type="term" value="P:metaphase chromosome alignment"/>
    <property type="evidence" value="ECO:0007669"/>
    <property type="project" value="TreeGrafter"/>
</dbReference>
<feature type="region of interest" description="Disordered" evidence="12">
    <location>
        <begin position="217"/>
        <end position="240"/>
    </location>
</feature>
<name>A0A814SUH0_9BILA</name>
<dbReference type="PANTHER" id="PTHR31167:SF3">
    <property type="entry name" value="SPINDLE AND CENTRIOLE-ASSOCIATED PROTEIN 1"/>
    <property type="match status" value="1"/>
</dbReference>
<evidence type="ECO:0000256" key="8">
    <source>
        <dbReference type="ARBA" id="ARBA00023212"/>
    </source>
</evidence>
<dbReference type="Proteomes" id="UP000663868">
    <property type="component" value="Unassembled WGS sequence"/>
</dbReference>
<evidence type="ECO:0000256" key="10">
    <source>
        <dbReference type="ARBA" id="ARBA00030722"/>
    </source>
</evidence>
<dbReference type="GO" id="GO:0005814">
    <property type="term" value="C:centriole"/>
    <property type="evidence" value="ECO:0007669"/>
    <property type="project" value="UniProtKB-SubCell"/>
</dbReference>
<feature type="compositionally biased region" description="Basic and acidic residues" evidence="12">
    <location>
        <begin position="31"/>
        <end position="42"/>
    </location>
</feature>
<keyword evidence="7 11" id="KW-0175">Coiled coil</keyword>
<gene>
    <name evidence="13" type="ORF">IZO911_LOCUS25747</name>
    <name evidence="14" type="ORF">KXQ929_LOCUS550</name>
</gene>
<dbReference type="GO" id="GO:0005813">
    <property type="term" value="C:centrosome"/>
    <property type="evidence" value="ECO:0007669"/>
    <property type="project" value="TreeGrafter"/>
</dbReference>
<keyword evidence="5" id="KW-0132">Cell division</keyword>
<dbReference type="Pfam" id="PF15678">
    <property type="entry name" value="SPICE"/>
    <property type="match status" value="1"/>
</dbReference>
<feature type="region of interest" description="Disordered" evidence="12">
    <location>
        <begin position="374"/>
        <end position="396"/>
    </location>
</feature>
<dbReference type="InterPro" id="IPR031387">
    <property type="entry name" value="SPICE1"/>
</dbReference>
<evidence type="ECO:0000313" key="13">
    <source>
        <dbReference type="EMBL" id="CAF1150574.1"/>
    </source>
</evidence>
<dbReference type="EMBL" id="CAJNOE010000326">
    <property type="protein sequence ID" value="CAF1150574.1"/>
    <property type="molecule type" value="Genomic_DNA"/>
</dbReference>
<protein>
    <recommendedName>
        <fullName evidence="3">Spindle and centriole-associated protein 1</fullName>
    </recommendedName>
    <alternativeName>
        <fullName evidence="10">Coiled-coil domain-containing protein 52</fullName>
    </alternativeName>
</protein>
<feature type="coiled-coil region" evidence="11">
    <location>
        <begin position="555"/>
        <end position="589"/>
    </location>
</feature>
<feature type="compositionally biased region" description="Low complexity" evidence="12">
    <location>
        <begin position="378"/>
        <end position="394"/>
    </location>
</feature>
<comment type="subcellular location">
    <subcellularLocation>
        <location evidence="1">Cytoplasm</location>
        <location evidence="1">Cytoskeleton</location>
        <location evidence="1">Microtubule organizing center</location>
        <location evidence="1">Centrosome</location>
        <location evidence="1">Centriole</location>
    </subcellularLocation>
    <subcellularLocation>
        <location evidence="2">Cytoplasm</location>
        <location evidence="2">Cytoskeleton</location>
        <location evidence="2">Spindle</location>
    </subcellularLocation>
</comment>
<sequence length="596" mass="67124">MMSKTNTNIRRPQKKTTLKKRDWDSSIGDLSQHRLSDDEASRRKQSYQSRNLQLMQEDKQRKLLAKAVHDARKTNSNQLGILREILFNERDIDDLMQRSTSVLQSSRSEKFVPKSSVLRSGKNHFTSLTDNSRTRKTSASSITTKQSSIRNLNSPGGVDWNQSEEDNISVSSADGGGGGEHDEDEYENEPVRLNHSHKKSDHQHASSLHTINRNSNLYSQSRPQSSGARPANNVSFMSDTSKIGGKTIGIESTSNPSANQLKQLLDRLSSELNDLEMITGFKSDKNTSSLNNQSNTCSTALVTALISLTGHVKQCALGSKNQPNQETQTLKDQLSVVIKAQLDFQQKMENQMSMLQTMMQTVCQLVNNEIISNKKSTNHSPSQQQQQQSTINSSRIRRDQPDFQVAEPRQNWLSNNNNTNTQVQRPKNNLTDELLTYTQRINTATPTDTNQYRSLNNSDANEILKKFSRPTSAISTNESHHTNDFSKQFQQRRMIDQESRSSMISPIDTPSSYDLFESGLPKSNSMTSMMRSTTNNVLSGTLNNVPSSSNNETILEKILQERLLLVQQIAELNKQHEMTQDELANLEANALKQRTT</sequence>
<keyword evidence="4" id="KW-0963">Cytoplasm</keyword>
<evidence type="ECO:0000256" key="6">
    <source>
        <dbReference type="ARBA" id="ARBA00022776"/>
    </source>
</evidence>
<organism evidence="13 15">
    <name type="scientific">Adineta steineri</name>
    <dbReference type="NCBI Taxonomy" id="433720"/>
    <lineage>
        <taxon>Eukaryota</taxon>
        <taxon>Metazoa</taxon>
        <taxon>Spiralia</taxon>
        <taxon>Gnathifera</taxon>
        <taxon>Rotifera</taxon>
        <taxon>Eurotatoria</taxon>
        <taxon>Bdelloidea</taxon>
        <taxon>Adinetida</taxon>
        <taxon>Adinetidae</taxon>
        <taxon>Adineta</taxon>
    </lineage>
</organism>
<evidence type="ECO:0000256" key="9">
    <source>
        <dbReference type="ARBA" id="ARBA00023306"/>
    </source>
</evidence>
<evidence type="ECO:0000256" key="12">
    <source>
        <dbReference type="SAM" id="MobiDB-lite"/>
    </source>
</evidence>
<evidence type="ECO:0000256" key="2">
    <source>
        <dbReference type="ARBA" id="ARBA00004186"/>
    </source>
</evidence>
<evidence type="ECO:0000256" key="3">
    <source>
        <dbReference type="ARBA" id="ARBA00018313"/>
    </source>
</evidence>
<evidence type="ECO:0000256" key="1">
    <source>
        <dbReference type="ARBA" id="ARBA00004114"/>
    </source>
</evidence>
<dbReference type="GO" id="GO:0090307">
    <property type="term" value="P:mitotic spindle assembly"/>
    <property type="evidence" value="ECO:0007669"/>
    <property type="project" value="InterPro"/>
</dbReference>
<comment type="caution">
    <text evidence="13">The sequence shown here is derived from an EMBL/GenBank/DDBJ whole genome shotgun (WGS) entry which is preliminary data.</text>
</comment>
<evidence type="ECO:0000256" key="7">
    <source>
        <dbReference type="ARBA" id="ARBA00023054"/>
    </source>
</evidence>
<feature type="compositionally biased region" description="Polar residues" evidence="12">
    <location>
        <begin position="123"/>
        <end position="154"/>
    </location>
</feature>
<evidence type="ECO:0000256" key="11">
    <source>
        <dbReference type="SAM" id="Coils"/>
    </source>
</evidence>
<feature type="compositionally biased region" description="Polar residues" evidence="12">
    <location>
        <begin position="1"/>
        <end position="10"/>
    </location>
</feature>
<proteinExistence type="predicted"/>
<keyword evidence="9" id="KW-0131">Cell cycle</keyword>
<evidence type="ECO:0000256" key="5">
    <source>
        <dbReference type="ARBA" id="ARBA00022618"/>
    </source>
</evidence>
<evidence type="ECO:0000256" key="4">
    <source>
        <dbReference type="ARBA" id="ARBA00022490"/>
    </source>
</evidence>
<dbReference type="GO" id="GO:0005819">
    <property type="term" value="C:spindle"/>
    <property type="evidence" value="ECO:0007669"/>
    <property type="project" value="UniProtKB-SubCell"/>
</dbReference>
<feature type="region of interest" description="Disordered" evidence="12">
    <location>
        <begin position="1"/>
        <end position="52"/>
    </location>
</feature>
<feature type="region of interest" description="Disordered" evidence="12">
    <location>
        <begin position="117"/>
        <end position="188"/>
    </location>
</feature>
<dbReference type="Proteomes" id="UP000663860">
    <property type="component" value="Unassembled WGS sequence"/>
</dbReference>
<dbReference type="GO" id="GO:0046599">
    <property type="term" value="P:regulation of centriole replication"/>
    <property type="evidence" value="ECO:0007669"/>
    <property type="project" value="TreeGrafter"/>
</dbReference>
<dbReference type="PANTHER" id="PTHR31167">
    <property type="entry name" value="SPINDLE AND CENTRIOLE ASSOCIATED PROTEIN 1 SPICE1"/>
    <property type="match status" value="1"/>
</dbReference>
<reference evidence="13" key="1">
    <citation type="submission" date="2021-02" db="EMBL/GenBank/DDBJ databases">
        <authorList>
            <person name="Nowell W R."/>
        </authorList>
    </citation>
    <scope>NUCLEOTIDE SEQUENCE</scope>
</reference>
<keyword evidence="8" id="KW-0206">Cytoskeleton</keyword>
<dbReference type="GO" id="GO:0051301">
    <property type="term" value="P:cell division"/>
    <property type="evidence" value="ECO:0007669"/>
    <property type="project" value="UniProtKB-KW"/>
</dbReference>
<accession>A0A814SUH0</accession>
<evidence type="ECO:0000313" key="15">
    <source>
        <dbReference type="Proteomes" id="UP000663860"/>
    </source>
</evidence>
<evidence type="ECO:0000313" key="14">
    <source>
        <dbReference type="EMBL" id="CAF3509891.1"/>
    </source>
</evidence>